<comment type="similarity">
    <text evidence="1">Belongs to the universal ribosomal protein uL2 family.</text>
</comment>
<dbReference type="InterPro" id="IPR022671">
    <property type="entry name" value="Ribosomal_uL2_CS"/>
</dbReference>
<protein>
    <recommendedName>
        <fullName evidence="4">Large ribosomal subunit protein uL2m</fullName>
    </recommendedName>
</protein>
<dbReference type="GO" id="GO:0003735">
    <property type="term" value="F:structural constituent of ribosome"/>
    <property type="evidence" value="ECO:0007669"/>
    <property type="project" value="InterPro"/>
</dbReference>
<dbReference type="HAMAP" id="MF_01320_B">
    <property type="entry name" value="Ribosomal_uL2_B"/>
    <property type="match status" value="1"/>
</dbReference>
<dbReference type="InterPro" id="IPR008991">
    <property type="entry name" value="Translation_prot_SH3-like_sf"/>
</dbReference>
<evidence type="ECO:0000256" key="4">
    <source>
        <dbReference type="ARBA" id="ARBA00069872"/>
    </source>
</evidence>
<feature type="region of interest" description="Disordered" evidence="5">
    <location>
        <begin position="224"/>
        <end position="257"/>
    </location>
</feature>
<keyword evidence="3" id="KW-0687">Ribonucleoprotein</keyword>
<dbReference type="GO" id="GO:0003723">
    <property type="term" value="F:RNA binding"/>
    <property type="evidence" value="ECO:0007669"/>
    <property type="project" value="InterPro"/>
</dbReference>
<name>D2IS97_9CRYP</name>
<proteinExistence type="inferred from homology"/>
<dbReference type="NCBIfam" id="TIGR01171">
    <property type="entry name" value="rplB_bact"/>
    <property type="match status" value="1"/>
</dbReference>
<dbReference type="GeneID" id="8715202"/>
<reference evidence="8" key="1">
    <citation type="journal article" date="2009" name="Genome Biol. Evol.">
        <title>The complete plastid genome sequence of the secondarily nonphotosynthetic alga Cryptomonas paramecium: reduction, compaction, and accelerated evolutionary rate.</title>
        <authorList>
            <person name="Donaher N."/>
            <person name="Tanifuji G."/>
            <person name="Onodera N.T."/>
            <person name="Malfatti S.A."/>
            <person name="Chain P.S."/>
            <person name="Hara Y."/>
            <person name="Archibald J.M."/>
        </authorList>
    </citation>
    <scope>NUCLEOTIDE SEQUENCE</scope>
    <source>
        <strain evidence="8">CCAP977/2a</strain>
    </source>
</reference>
<dbReference type="InterPro" id="IPR022666">
    <property type="entry name" value="Ribosomal_uL2_RNA-bd_dom"/>
</dbReference>
<dbReference type="FunFam" id="2.30.30.30:FF:000001">
    <property type="entry name" value="50S ribosomal protein L2"/>
    <property type="match status" value="1"/>
</dbReference>
<evidence type="ECO:0000256" key="5">
    <source>
        <dbReference type="SAM" id="MobiDB-lite"/>
    </source>
</evidence>
<evidence type="ECO:0000256" key="1">
    <source>
        <dbReference type="ARBA" id="ARBA00005636"/>
    </source>
</evidence>
<organism evidence="8">
    <name type="scientific">Cryptomonas paramaecium</name>
    <dbReference type="NCBI Taxonomy" id="2898"/>
    <lineage>
        <taxon>Eukaryota</taxon>
        <taxon>Cryptophyceae</taxon>
        <taxon>Cryptomonadales</taxon>
        <taxon>Cryptomonadaceae</taxon>
        <taxon>Cryptomonas</taxon>
    </lineage>
</organism>
<dbReference type="InterPro" id="IPR022669">
    <property type="entry name" value="Ribosomal_uL2_C"/>
</dbReference>
<feature type="domain" description="Large ribosomal subunit protein uL2 RNA-binding" evidence="7">
    <location>
        <begin position="42"/>
        <end position="118"/>
    </location>
</feature>
<dbReference type="SMART" id="SM01382">
    <property type="entry name" value="Ribosomal_L2_C"/>
    <property type="match status" value="1"/>
</dbReference>
<geneLocation type="plastid" evidence="8"/>
<evidence type="ECO:0000256" key="2">
    <source>
        <dbReference type="ARBA" id="ARBA00022980"/>
    </source>
</evidence>
<dbReference type="Gene3D" id="2.30.30.30">
    <property type="match status" value="1"/>
</dbReference>
<dbReference type="PANTHER" id="PTHR13691">
    <property type="entry name" value="RIBOSOMAL PROTEIN L2"/>
    <property type="match status" value="1"/>
</dbReference>
<dbReference type="InterPro" id="IPR005880">
    <property type="entry name" value="Ribosomal_uL2_bac/org-type"/>
</dbReference>
<evidence type="ECO:0000313" key="8">
    <source>
        <dbReference type="EMBL" id="ACT46789.1"/>
    </source>
</evidence>
<gene>
    <name evidence="8" type="primary">rpl2</name>
    <name evidence="8" type="ORF">CRPAC_p037</name>
</gene>
<keyword evidence="8" id="KW-0934">Plastid</keyword>
<dbReference type="InterPro" id="IPR014726">
    <property type="entry name" value="Ribosomal_uL2_dom3"/>
</dbReference>
<accession>D2IS97</accession>
<dbReference type="GO" id="GO:0016740">
    <property type="term" value="F:transferase activity"/>
    <property type="evidence" value="ECO:0007669"/>
    <property type="project" value="InterPro"/>
</dbReference>
<dbReference type="Pfam" id="PF03947">
    <property type="entry name" value="Ribosomal_L2_C"/>
    <property type="match status" value="1"/>
</dbReference>
<dbReference type="RefSeq" id="YP_003359253.1">
    <property type="nucleotide sequence ID" value="NC_013703.1"/>
</dbReference>
<dbReference type="AlphaFoldDB" id="D2IS97"/>
<dbReference type="Gene3D" id="2.40.50.140">
    <property type="entry name" value="Nucleic acid-binding proteins"/>
    <property type="match status" value="1"/>
</dbReference>
<evidence type="ECO:0000259" key="7">
    <source>
        <dbReference type="SMART" id="SM01383"/>
    </source>
</evidence>
<dbReference type="PROSITE" id="PS00467">
    <property type="entry name" value="RIBOSOMAL_L2"/>
    <property type="match status" value="1"/>
</dbReference>
<dbReference type="FunFam" id="4.10.950.10:FF:000001">
    <property type="entry name" value="50S ribosomal protein L2"/>
    <property type="match status" value="1"/>
</dbReference>
<dbReference type="PIRSF" id="PIRSF002158">
    <property type="entry name" value="Ribosomal_L2"/>
    <property type="match status" value="1"/>
</dbReference>
<feature type="domain" description="Large ribosomal subunit protein uL2 C-terminal" evidence="6">
    <location>
        <begin position="124"/>
        <end position="253"/>
    </location>
</feature>
<dbReference type="SMART" id="SM01383">
    <property type="entry name" value="Ribosomal_L2"/>
    <property type="match status" value="1"/>
</dbReference>
<dbReference type="InterPro" id="IPR014722">
    <property type="entry name" value="Rib_uL2_dom2"/>
</dbReference>
<dbReference type="Pfam" id="PF00181">
    <property type="entry name" value="Ribosomal_L2_N"/>
    <property type="match status" value="1"/>
</dbReference>
<dbReference type="PANTHER" id="PTHR13691:SF5">
    <property type="entry name" value="LARGE RIBOSOMAL SUBUNIT PROTEIN UL2M"/>
    <property type="match status" value="1"/>
</dbReference>
<dbReference type="EMBL" id="GQ358203">
    <property type="protein sequence ID" value="ACT46789.1"/>
    <property type="molecule type" value="Genomic_DNA"/>
</dbReference>
<dbReference type="SUPFAM" id="SSF50249">
    <property type="entry name" value="Nucleic acid-binding proteins"/>
    <property type="match status" value="1"/>
</dbReference>
<dbReference type="Gene3D" id="4.10.950.10">
    <property type="entry name" value="Ribosomal protein L2, domain 3"/>
    <property type="match status" value="1"/>
</dbReference>
<dbReference type="SUPFAM" id="SSF50104">
    <property type="entry name" value="Translation proteins SH3-like domain"/>
    <property type="match status" value="1"/>
</dbReference>
<evidence type="ECO:0000259" key="6">
    <source>
        <dbReference type="SMART" id="SM01382"/>
    </source>
</evidence>
<sequence>MPINIYNPCTSGMRNRSCSDFSDLSKVLPEKKLLGKIHVCSGRNNSGTITIRHRSGGHKKRYRWIDFKRNKKDVQGKVASIQYDPNRNVRIALIHYLDGEKRYILCPKSLCKGDVVVSGEDAPVRVGSALPLKFIPLGTSIHNIELTPGRGGQLVRSAGVSAQLVAKDERFATVRLPSTEIRLISVRCYATVGCLGNEDFFNIVIGKAGKNRWLGLRPTVRGSAMNPCDHPHGGGEGRSPIGRSRPVTPWGKPSLGIRTRSKTRYSDFYIVRRRK</sequence>
<dbReference type="InterPro" id="IPR012340">
    <property type="entry name" value="NA-bd_OB-fold"/>
</dbReference>
<dbReference type="InterPro" id="IPR002171">
    <property type="entry name" value="Ribosomal_uL2"/>
</dbReference>
<evidence type="ECO:0000256" key="3">
    <source>
        <dbReference type="ARBA" id="ARBA00023274"/>
    </source>
</evidence>
<keyword evidence="2 8" id="KW-0689">Ribosomal protein</keyword>
<dbReference type="GO" id="GO:0032543">
    <property type="term" value="P:mitochondrial translation"/>
    <property type="evidence" value="ECO:0007669"/>
    <property type="project" value="TreeGrafter"/>
</dbReference>
<dbReference type="GO" id="GO:0005762">
    <property type="term" value="C:mitochondrial large ribosomal subunit"/>
    <property type="evidence" value="ECO:0007669"/>
    <property type="project" value="TreeGrafter"/>
</dbReference>